<keyword evidence="4" id="KW-0378">Hydrolase</keyword>
<feature type="domain" description="Cytosol aminopeptidase" evidence="5">
    <location>
        <begin position="440"/>
        <end position="447"/>
    </location>
</feature>
<dbReference type="VEuPathDB" id="AmoebaDB:NF0048760"/>
<dbReference type="CDD" id="cd00433">
    <property type="entry name" value="Peptidase_M17"/>
    <property type="match status" value="1"/>
</dbReference>
<dbReference type="OrthoDB" id="412814at2759"/>
<evidence type="ECO:0000256" key="4">
    <source>
        <dbReference type="ARBA" id="ARBA00022801"/>
    </source>
</evidence>
<dbReference type="EMBL" id="VFQX01000068">
    <property type="protein sequence ID" value="KAF0972371.1"/>
    <property type="molecule type" value="Genomic_DNA"/>
</dbReference>
<evidence type="ECO:0000313" key="7">
    <source>
        <dbReference type="Proteomes" id="UP000444721"/>
    </source>
</evidence>
<organism evidence="6 7">
    <name type="scientific">Naegleria fowleri</name>
    <name type="common">Brain eating amoeba</name>
    <dbReference type="NCBI Taxonomy" id="5763"/>
    <lineage>
        <taxon>Eukaryota</taxon>
        <taxon>Discoba</taxon>
        <taxon>Heterolobosea</taxon>
        <taxon>Tetramitia</taxon>
        <taxon>Eutetramitia</taxon>
        <taxon>Vahlkampfiidae</taxon>
        <taxon>Naegleria</taxon>
    </lineage>
</organism>
<keyword evidence="7" id="KW-1185">Reference proteome</keyword>
<comment type="similarity">
    <text evidence="1">Belongs to the peptidase M17 family.</text>
</comment>
<dbReference type="AlphaFoldDB" id="A0A6A5BCG7"/>
<gene>
    <name evidence="6" type="ORF">FDP41_009274</name>
</gene>
<dbReference type="GeneID" id="68116491"/>
<proteinExistence type="inferred from homology"/>
<evidence type="ECO:0000259" key="5">
    <source>
        <dbReference type="PROSITE" id="PS00631"/>
    </source>
</evidence>
<keyword evidence="3" id="KW-0645">Protease</keyword>
<protein>
    <recommendedName>
        <fullName evidence="5">Cytosol aminopeptidase domain-containing protein</fullName>
    </recommendedName>
</protein>
<dbReference type="VEuPathDB" id="AmoebaDB:NfTy_061130"/>
<sequence length="596" mass="66441">MFKSSFKPCVSPNFSKSHHHPYLRIFQSKHSANNDGKLTNYHSSLALKKDYIFGIYKDGSFTPSAYQMLKEQFLTSPFFTKNEWKEGKTSLVHCGMFATSSGDHACSIAKEQTITTDDRIVFVGLGEKDVSTKKISYKKKLFKEQFNQSDLVDIRQPNVREYAQKAVQLLLSDSKKSKKETTVEKDKSSTEEDENNEEILEVFIDDLTNDKECVEGLKLGSWKFIKLSKKTFEKSLKELTEGRVKISSNFNKETVERAIVYADAQNFSAYLSELPANYLTPTLFCKLVKEKFQTELGDLLNMQNSPLKIEEHDKKWCEEKKMGAFLGVSQGSAEEPRVLEITFMNNPKEQVEYDIILVGKGITFDSGGISIKPAANMKEMKGDCAGACSVMATMLAICKLNLPVNIKCVAMLCENLPSGTAYKPGDVIIASNGKTIEVDNTDAEGRLALADGLCYSSTFKPKHLIDVATLTGACVVALGHQLTGCYASTNEMWKMLEKAGINTKDYMWRMPFMPSEYEKQNETNVAHVKNSGGRTGGSITAACFLSEFVNFDHVSHYAHLDIAGTSSDSKGIHTGRPTRALIEYVRLLSDSPQPTL</sequence>
<keyword evidence="2" id="KW-0031">Aminopeptidase</keyword>
<dbReference type="PANTHER" id="PTHR11963:SF23">
    <property type="entry name" value="CYTOSOL AMINOPEPTIDASE"/>
    <property type="match status" value="1"/>
</dbReference>
<dbReference type="InterPro" id="IPR011356">
    <property type="entry name" value="Leucine_aapep/pepB"/>
</dbReference>
<dbReference type="Gene3D" id="3.40.220.10">
    <property type="entry name" value="Leucine Aminopeptidase, subunit E, domain 1"/>
    <property type="match status" value="1"/>
</dbReference>
<dbReference type="RefSeq" id="XP_044557086.1">
    <property type="nucleotide sequence ID" value="XM_044713215.1"/>
</dbReference>
<dbReference type="GO" id="GO:0005737">
    <property type="term" value="C:cytoplasm"/>
    <property type="evidence" value="ECO:0007669"/>
    <property type="project" value="InterPro"/>
</dbReference>
<dbReference type="SUPFAM" id="SSF53187">
    <property type="entry name" value="Zn-dependent exopeptidases"/>
    <property type="match status" value="1"/>
</dbReference>
<accession>A0A6A5BCG7</accession>
<dbReference type="Gene3D" id="3.40.630.10">
    <property type="entry name" value="Zn peptidases"/>
    <property type="match status" value="1"/>
</dbReference>
<dbReference type="Proteomes" id="UP000444721">
    <property type="component" value="Unassembled WGS sequence"/>
</dbReference>
<dbReference type="PROSITE" id="PS00631">
    <property type="entry name" value="CYTOSOL_AP"/>
    <property type="match status" value="1"/>
</dbReference>
<dbReference type="PANTHER" id="PTHR11963">
    <property type="entry name" value="LEUCINE AMINOPEPTIDASE-RELATED"/>
    <property type="match status" value="1"/>
</dbReference>
<dbReference type="GO" id="GO:0006508">
    <property type="term" value="P:proteolysis"/>
    <property type="evidence" value="ECO:0007669"/>
    <property type="project" value="UniProtKB-KW"/>
</dbReference>
<evidence type="ECO:0000313" key="6">
    <source>
        <dbReference type="EMBL" id="KAF0972371.1"/>
    </source>
</evidence>
<evidence type="ECO:0000256" key="1">
    <source>
        <dbReference type="ARBA" id="ARBA00009528"/>
    </source>
</evidence>
<dbReference type="PRINTS" id="PR00481">
    <property type="entry name" value="LAMNOPPTDASE"/>
</dbReference>
<dbReference type="Pfam" id="PF00883">
    <property type="entry name" value="Peptidase_M17"/>
    <property type="match status" value="1"/>
</dbReference>
<dbReference type="GO" id="GO:0070006">
    <property type="term" value="F:metalloaminopeptidase activity"/>
    <property type="evidence" value="ECO:0007669"/>
    <property type="project" value="InterPro"/>
</dbReference>
<reference evidence="6 7" key="1">
    <citation type="journal article" date="2019" name="Sci. Rep.">
        <title>Nanopore sequencing improves the draft genome of the human pathogenic amoeba Naegleria fowleri.</title>
        <authorList>
            <person name="Liechti N."/>
            <person name="Schurch N."/>
            <person name="Bruggmann R."/>
            <person name="Wittwer M."/>
        </authorList>
    </citation>
    <scope>NUCLEOTIDE SEQUENCE [LARGE SCALE GENOMIC DNA]</scope>
    <source>
        <strain evidence="6 7">ATCC 30894</strain>
    </source>
</reference>
<name>A0A6A5BCG7_NAEFO</name>
<evidence type="ECO:0000256" key="2">
    <source>
        <dbReference type="ARBA" id="ARBA00022438"/>
    </source>
</evidence>
<dbReference type="InterPro" id="IPR043472">
    <property type="entry name" value="Macro_dom-like"/>
</dbReference>
<comment type="caution">
    <text evidence="6">The sequence shown here is derived from an EMBL/GenBank/DDBJ whole genome shotgun (WGS) entry which is preliminary data.</text>
</comment>
<evidence type="ECO:0000256" key="3">
    <source>
        <dbReference type="ARBA" id="ARBA00022670"/>
    </source>
</evidence>
<dbReference type="InterPro" id="IPR000819">
    <property type="entry name" value="Peptidase_M17_C"/>
</dbReference>
<dbReference type="VEuPathDB" id="AmoebaDB:FDP41_009274"/>
<dbReference type="GO" id="GO:0030145">
    <property type="term" value="F:manganese ion binding"/>
    <property type="evidence" value="ECO:0007669"/>
    <property type="project" value="InterPro"/>
</dbReference>